<dbReference type="HOGENOM" id="CLU_1927839_0_0_1"/>
<evidence type="ECO:0000256" key="1">
    <source>
        <dbReference type="SAM" id="MobiDB-lite"/>
    </source>
</evidence>
<dbReference type="Proteomes" id="UP000030669">
    <property type="component" value="Unassembled WGS sequence"/>
</dbReference>
<dbReference type="RefSeq" id="XP_007861519.1">
    <property type="nucleotide sequence ID" value="XM_007863328.1"/>
</dbReference>
<reference evidence="2 3" key="1">
    <citation type="journal article" date="2012" name="Science">
        <title>The Paleozoic origin of enzymatic lignin decomposition reconstructed from 31 fungal genomes.</title>
        <authorList>
            <person name="Floudas D."/>
            <person name="Binder M."/>
            <person name="Riley R."/>
            <person name="Barry K."/>
            <person name="Blanchette R.A."/>
            <person name="Henrissat B."/>
            <person name="Martinez A.T."/>
            <person name="Otillar R."/>
            <person name="Spatafora J.W."/>
            <person name="Yadav J.S."/>
            <person name="Aerts A."/>
            <person name="Benoit I."/>
            <person name="Boyd A."/>
            <person name="Carlson A."/>
            <person name="Copeland A."/>
            <person name="Coutinho P.M."/>
            <person name="de Vries R.P."/>
            <person name="Ferreira P."/>
            <person name="Findley K."/>
            <person name="Foster B."/>
            <person name="Gaskell J."/>
            <person name="Glotzer D."/>
            <person name="Gorecki P."/>
            <person name="Heitman J."/>
            <person name="Hesse C."/>
            <person name="Hori C."/>
            <person name="Igarashi K."/>
            <person name="Jurgens J.A."/>
            <person name="Kallen N."/>
            <person name="Kersten P."/>
            <person name="Kohler A."/>
            <person name="Kuees U."/>
            <person name="Kumar T.K.A."/>
            <person name="Kuo A."/>
            <person name="LaButti K."/>
            <person name="Larrondo L.F."/>
            <person name="Lindquist E."/>
            <person name="Ling A."/>
            <person name="Lombard V."/>
            <person name="Lucas S."/>
            <person name="Lundell T."/>
            <person name="Martin R."/>
            <person name="McLaughlin D.J."/>
            <person name="Morgenstern I."/>
            <person name="Morin E."/>
            <person name="Murat C."/>
            <person name="Nagy L.G."/>
            <person name="Nolan M."/>
            <person name="Ohm R.A."/>
            <person name="Patyshakuliyeva A."/>
            <person name="Rokas A."/>
            <person name="Ruiz-Duenas F.J."/>
            <person name="Sabat G."/>
            <person name="Salamov A."/>
            <person name="Samejima M."/>
            <person name="Schmutz J."/>
            <person name="Slot J.C."/>
            <person name="St John F."/>
            <person name="Stenlid J."/>
            <person name="Sun H."/>
            <person name="Sun S."/>
            <person name="Syed K."/>
            <person name="Tsang A."/>
            <person name="Wiebenga A."/>
            <person name="Young D."/>
            <person name="Pisabarro A."/>
            <person name="Eastwood D.C."/>
            <person name="Martin F."/>
            <person name="Cullen D."/>
            <person name="Grigoriev I.V."/>
            <person name="Hibbett D.S."/>
        </authorList>
    </citation>
    <scope>NUCLEOTIDE SEQUENCE [LARGE SCALE GENOMIC DNA]</scope>
    <source>
        <strain evidence="2 3">ATCC 11539</strain>
    </source>
</reference>
<proteinExistence type="predicted"/>
<dbReference type="AlphaFoldDB" id="S7QP74"/>
<dbReference type="GeneID" id="19309257"/>
<name>S7QP74_GLOTA</name>
<feature type="region of interest" description="Disordered" evidence="1">
    <location>
        <begin position="1"/>
        <end position="38"/>
    </location>
</feature>
<organism evidence="2 3">
    <name type="scientific">Gloeophyllum trabeum (strain ATCC 11539 / FP-39264 / Madison 617)</name>
    <name type="common">Brown rot fungus</name>
    <dbReference type="NCBI Taxonomy" id="670483"/>
    <lineage>
        <taxon>Eukaryota</taxon>
        <taxon>Fungi</taxon>
        <taxon>Dikarya</taxon>
        <taxon>Basidiomycota</taxon>
        <taxon>Agaricomycotina</taxon>
        <taxon>Agaricomycetes</taxon>
        <taxon>Gloeophyllales</taxon>
        <taxon>Gloeophyllaceae</taxon>
        <taxon>Gloeophyllum</taxon>
    </lineage>
</organism>
<dbReference type="KEGG" id="gtr:GLOTRDRAFT_90531"/>
<sequence length="131" mass="15023">MPKAAVRRNPERSARADAKKNDRVLKDLPAGQSLSMPHYEDPWVNWLTEGDKVWVAFDKHRWNRGVVIGQIIRFLQGQQVLHYRVRFRGDTIASFNPRAGKIKPDNEETRELLVKHGLIPGKAAPALNKHK</sequence>
<accession>S7QP74</accession>
<dbReference type="EMBL" id="KB469296">
    <property type="protein sequence ID" value="EPQ61328.1"/>
    <property type="molecule type" value="Genomic_DNA"/>
</dbReference>
<evidence type="ECO:0000313" key="3">
    <source>
        <dbReference type="Proteomes" id="UP000030669"/>
    </source>
</evidence>
<gene>
    <name evidence="2" type="ORF">GLOTRDRAFT_90531</name>
</gene>
<keyword evidence="3" id="KW-1185">Reference proteome</keyword>
<evidence type="ECO:0000313" key="2">
    <source>
        <dbReference type="EMBL" id="EPQ61328.1"/>
    </source>
</evidence>
<dbReference type="OrthoDB" id="3205170at2759"/>
<feature type="compositionally biased region" description="Basic and acidic residues" evidence="1">
    <location>
        <begin position="8"/>
        <end position="26"/>
    </location>
</feature>
<protein>
    <submittedName>
        <fullName evidence="2">Uncharacterized protein</fullName>
    </submittedName>
</protein>